<dbReference type="InterPro" id="IPR003593">
    <property type="entry name" value="AAA+_ATPase"/>
</dbReference>
<evidence type="ECO:0000256" key="11">
    <source>
        <dbReference type="SAM" id="Phobius"/>
    </source>
</evidence>
<evidence type="ECO:0000256" key="3">
    <source>
        <dbReference type="ARBA" id="ARBA00022475"/>
    </source>
</evidence>
<dbReference type="InterPro" id="IPR027417">
    <property type="entry name" value="P-loop_NTPase"/>
</dbReference>
<feature type="domain" description="ABC transmembrane type-1" evidence="13">
    <location>
        <begin position="50"/>
        <end position="329"/>
    </location>
</feature>
<evidence type="ECO:0000313" key="15">
    <source>
        <dbReference type="Proteomes" id="UP000295217"/>
    </source>
</evidence>
<keyword evidence="4" id="KW-0997">Cell inner membrane</keyword>
<dbReference type="RefSeq" id="WP_132107899.1">
    <property type="nucleotide sequence ID" value="NZ_SMLB01000080.1"/>
</dbReference>
<gene>
    <name evidence="14" type="ORF">E1262_29415</name>
</gene>
<dbReference type="Proteomes" id="UP000295217">
    <property type="component" value="Unassembled WGS sequence"/>
</dbReference>
<dbReference type="Pfam" id="PF00005">
    <property type="entry name" value="ABC_tran"/>
    <property type="match status" value="1"/>
</dbReference>
<evidence type="ECO:0000259" key="12">
    <source>
        <dbReference type="PROSITE" id="PS50893"/>
    </source>
</evidence>
<dbReference type="SUPFAM" id="SSF90123">
    <property type="entry name" value="ABC transporter transmembrane region"/>
    <property type="match status" value="1"/>
</dbReference>
<keyword evidence="8 11" id="KW-1133">Transmembrane helix</keyword>
<dbReference type="PROSITE" id="PS00211">
    <property type="entry name" value="ABC_TRANSPORTER_1"/>
    <property type="match status" value="1"/>
</dbReference>
<evidence type="ECO:0000256" key="4">
    <source>
        <dbReference type="ARBA" id="ARBA00022519"/>
    </source>
</evidence>
<dbReference type="GO" id="GO:0016887">
    <property type="term" value="F:ATP hydrolysis activity"/>
    <property type="evidence" value="ECO:0007669"/>
    <property type="project" value="InterPro"/>
</dbReference>
<dbReference type="Gene3D" id="3.40.50.300">
    <property type="entry name" value="P-loop containing nucleotide triphosphate hydrolases"/>
    <property type="match status" value="1"/>
</dbReference>
<feature type="domain" description="ABC transporter" evidence="12">
    <location>
        <begin position="365"/>
        <end position="599"/>
    </location>
</feature>
<dbReference type="GO" id="GO:0140359">
    <property type="term" value="F:ABC-type transporter activity"/>
    <property type="evidence" value="ECO:0007669"/>
    <property type="project" value="InterPro"/>
</dbReference>
<accession>A0A4V2YR15</accession>
<dbReference type="PROSITE" id="PS50893">
    <property type="entry name" value="ABC_TRANSPORTER_2"/>
    <property type="match status" value="1"/>
</dbReference>
<keyword evidence="6" id="KW-0547">Nucleotide-binding</keyword>
<dbReference type="PANTHER" id="PTHR24221">
    <property type="entry name" value="ATP-BINDING CASSETTE SUB-FAMILY B"/>
    <property type="match status" value="1"/>
</dbReference>
<proteinExistence type="inferred from homology"/>
<feature type="transmembrane region" description="Helical" evidence="11">
    <location>
        <begin position="164"/>
        <end position="183"/>
    </location>
</feature>
<evidence type="ECO:0000256" key="7">
    <source>
        <dbReference type="ARBA" id="ARBA00022840"/>
    </source>
</evidence>
<dbReference type="InterPro" id="IPR036640">
    <property type="entry name" value="ABC1_TM_sf"/>
</dbReference>
<evidence type="ECO:0000256" key="6">
    <source>
        <dbReference type="ARBA" id="ARBA00022741"/>
    </source>
</evidence>
<evidence type="ECO:0000256" key="8">
    <source>
        <dbReference type="ARBA" id="ARBA00022989"/>
    </source>
</evidence>
<dbReference type="GO" id="GO:0005886">
    <property type="term" value="C:plasma membrane"/>
    <property type="evidence" value="ECO:0007669"/>
    <property type="project" value="UniProtKB-SubCell"/>
</dbReference>
<dbReference type="GO" id="GO:0005524">
    <property type="term" value="F:ATP binding"/>
    <property type="evidence" value="ECO:0007669"/>
    <property type="project" value="UniProtKB-KW"/>
</dbReference>
<dbReference type="InterPro" id="IPR017871">
    <property type="entry name" value="ABC_transporter-like_CS"/>
</dbReference>
<comment type="caution">
    <text evidence="14">The sequence shown here is derived from an EMBL/GenBank/DDBJ whole genome shotgun (WGS) entry which is preliminary data.</text>
</comment>
<feature type="transmembrane region" description="Helical" evidence="11">
    <location>
        <begin position="189"/>
        <end position="207"/>
    </location>
</feature>
<dbReference type="InterPro" id="IPR003439">
    <property type="entry name" value="ABC_transporter-like_ATP-bd"/>
</dbReference>
<keyword evidence="3" id="KW-1003">Cell membrane</keyword>
<keyword evidence="2" id="KW-0813">Transport</keyword>
<name>A0A4V2YR15_9ACTN</name>
<dbReference type="PANTHER" id="PTHR24221:SF646">
    <property type="entry name" value="HAEMOLYSIN SECRETION ATP-BINDING PROTEIN"/>
    <property type="match status" value="1"/>
</dbReference>
<reference evidence="14 15" key="1">
    <citation type="submission" date="2019-02" db="EMBL/GenBank/DDBJ databases">
        <title>Draft genome sequences of novel Actinobacteria.</title>
        <authorList>
            <person name="Sahin N."/>
            <person name="Ay H."/>
            <person name="Saygin H."/>
        </authorList>
    </citation>
    <scope>NUCLEOTIDE SEQUENCE [LARGE SCALE GENOMIC DNA]</scope>
    <source>
        <strain evidence="14 15">8K307</strain>
    </source>
</reference>
<comment type="similarity">
    <text evidence="10">Belongs to the ABC transporter superfamily. Siderophore-Fe(3+) uptake transporter (SIUT) (TC 3.A.1.21) family.</text>
</comment>
<dbReference type="SUPFAM" id="SSF52540">
    <property type="entry name" value="P-loop containing nucleoside triphosphate hydrolases"/>
    <property type="match status" value="1"/>
</dbReference>
<evidence type="ECO:0000256" key="9">
    <source>
        <dbReference type="ARBA" id="ARBA00023136"/>
    </source>
</evidence>
<evidence type="ECO:0000256" key="5">
    <source>
        <dbReference type="ARBA" id="ARBA00022692"/>
    </source>
</evidence>
<protein>
    <submittedName>
        <fullName evidence="14">ABC transporter ATP-binding protein</fullName>
    </submittedName>
</protein>
<organism evidence="14 15">
    <name type="scientific">Jiangella aurantiaca</name>
    <dbReference type="NCBI Taxonomy" id="2530373"/>
    <lineage>
        <taxon>Bacteria</taxon>
        <taxon>Bacillati</taxon>
        <taxon>Actinomycetota</taxon>
        <taxon>Actinomycetes</taxon>
        <taxon>Jiangellales</taxon>
        <taxon>Jiangellaceae</taxon>
        <taxon>Jiangella</taxon>
    </lineage>
</organism>
<feature type="transmembrane region" description="Helical" evidence="11">
    <location>
        <begin position="86"/>
        <end position="106"/>
    </location>
</feature>
<dbReference type="EMBL" id="SMLB01000080">
    <property type="protein sequence ID" value="TDD64027.1"/>
    <property type="molecule type" value="Genomic_DNA"/>
</dbReference>
<keyword evidence="5 11" id="KW-0812">Transmembrane</keyword>
<dbReference type="FunFam" id="3.40.50.300:FF:000221">
    <property type="entry name" value="Multidrug ABC transporter ATP-binding protein"/>
    <property type="match status" value="1"/>
</dbReference>
<sequence length="617" mass="65225">MNMRIAFDSRRVAAATRESEAGRTAGPGDAVAPVTPRLLRLSAGVRGWMALGTLMTLAVTGTYVGQGIVIASAVERIFTGAEWSAIAGHLVAAVALVAVRSVLLWLRELTAVATGAALKSRLRRRLYTKLFELGPAYVQGSRTGAVQATVVDGVEKLDVYFSRFAAQFAGAALGAAGILAGLLVVDPVIGLTLLAGALAIAATPLLARRLQAERSSWFWSQWRRLGADHLDVLQGMTTLKAFDASAGRGRELARESWDFYRASIRFVAVANLRTGAMGLLSSGGIALAVGLGAVRLAQGALGVFDLLLVLLLAREAFRPLEELQKAYHSAYPALSAAAGVFELLDAEPAVHDPREPAPAPRSGSVTFENVTFAYTPGRPAVRNLSIHIDEGETVAFVGRSGAGKSTLVALLLRFFDAQDGGITLGGIDLRHLAIPELRRRIAVVAQATYLFHGSVRDNLLVGDPGADQSRLEDAARAAGAHQFIQRLPHGYDTVVGERGATLSGGERQRIAIARALLKDAPILVLDEATSSIDAKNEAEIQQALDRLAAGRTTLAIAHRLSTVQHADRIVLLDHGRITDVGTHAELLEHSTGYARLVAASTLEPSAETRTSGSGLSA</sequence>
<dbReference type="OrthoDB" id="9806127at2"/>
<dbReference type="PROSITE" id="PS50929">
    <property type="entry name" value="ABC_TM1F"/>
    <property type="match status" value="1"/>
</dbReference>
<dbReference type="InterPro" id="IPR039421">
    <property type="entry name" value="Type_1_exporter"/>
</dbReference>
<dbReference type="AlphaFoldDB" id="A0A4V2YR15"/>
<evidence type="ECO:0000313" key="14">
    <source>
        <dbReference type="EMBL" id="TDD64027.1"/>
    </source>
</evidence>
<evidence type="ECO:0000256" key="10">
    <source>
        <dbReference type="ARBA" id="ARBA00023455"/>
    </source>
</evidence>
<comment type="subcellular location">
    <subcellularLocation>
        <location evidence="1">Cell inner membrane</location>
        <topology evidence="1">Multi-pass membrane protein</topology>
    </subcellularLocation>
</comment>
<feature type="transmembrane region" description="Helical" evidence="11">
    <location>
        <begin position="266"/>
        <end position="290"/>
    </location>
</feature>
<keyword evidence="7 14" id="KW-0067">ATP-binding</keyword>
<dbReference type="InterPro" id="IPR011527">
    <property type="entry name" value="ABC1_TM_dom"/>
</dbReference>
<keyword evidence="9 11" id="KW-0472">Membrane</keyword>
<dbReference type="GO" id="GO:0034040">
    <property type="term" value="F:ATPase-coupled lipid transmembrane transporter activity"/>
    <property type="evidence" value="ECO:0007669"/>
    <property type="project" value="TreeGrafter"/>
</dbReference>
<feature type="transmembrane region" description="Helical" evidence="11">
    <location>
        <begin position="47"/>
        <end position="74"/>
    </location>
</feature>
<dbReference type="Pfam" id="PF00664">
    <property type="entry name" value="ABC_membrane"/>
    <property type="match status" value="1"/>
</dbReference>
<evidence type="ECO:0000259" key="13">
    <source>
        <dbReference type="PROSITE" id="PS50929"/>
    </source>
</evidence>
<dbReference type="Gene3D" id="1.20.1560.10">
    <property type="entry name" value="ABC transporter type 1, transmembrane domain"/>
    <property type="match status" value="1"/>
</dbReference>
<evidence type="ECO:0000256" key="1">
    <source>
        <dbReference type="ARBA" id="ARBA00004429"/>
    </source>
</evidence>
<dbReference type="SMART" id="SM00382">
    <property type="entry name" value="AAA"/>
    <property type="match status" value="1"/>
</dbReference>
<keyword evidence="15" id="KW-1185">Reference proteome</keyword>
<evidence type="ECO:0000256" key="2">
    <source>
        <dbReference type="ARBA" id="ARBA00022448"/>
    </source>
</evidence>